<name>A0AAE0RCP3_9TELE</name>
<comment type="similarity">
    <text evidence="1">Belongs to the type-B carboxylesterase/lipase family.</text>
</comment>
<accession>A0AAE0RCP3</accession>
<evidence type="ECO:0000259" key="3">
    <source>
        <dbReference type="Pfam" id="PF00135"/>
    </source>
</evidence>
<dbReference type="InterPro" id="IPR002018">
    <property type="entry name" value="CarbesteraseB"/>
</dbReference>
<dbReference type="InterPro" id="IPR029058">
    <property type="entry name" value="AB_hydrolase_fold"/>
</dbReference>
<feature type="non-terminal residue" evidence="5">
    <location>
        <position position="1"/>
    </location>
</feature>
<dbReference type="Gene3D" id="3.40.50.1820">
    <property type="entry name" value="alpha/beta hydrolase"/>
    <property type="match status" value="1"/>
</dbReference>
<dbReference type="AlphaFoldDB" id="A0AAE0RCP3"/>
<dbReference type="Proteomes" id="UP001274896">
    <property type="component" value="Unassembled WGS sequence"/>
</dbReference>
<evidence type="ECO:0000313" key="6">
    <source>
        <dbReference type="Proteomes" id="UP001274896"/>
    </source>
</evidence>
<protein>
    <recommendedName>
        <fullName evidence="7">Carboxylesterase type B domain-containing protein</fullName>
    </recommendedName>
</protein>
<reference evidence="5" key="1">
    <citation type="submission" date="2023-06" db="EMBL/GenBank/DDBJ databases">
        <title>Male Hemibagrus guttatus genome.</title>
        <authorList>
            <person name="Bian C."/>
        </authorList>
    </citation>
    <scope>NUCLEOTIDE SEQUENCE</scope>
    <source>
        <strain evidence="5">Male_cb2023</strain>
        <tissue evidence="5">Muscle</tissue>
    </source>
</reference>
<dbReference type="InterPro" id="IPR019819">
    <property type="entry name" value="Carboxylesterase_B_CS"/>
</dbReference>
<comment type="caution">
    <text evidence="5">The sequence shown here is derived from an EMBL/GenBank/DDBJ whole genome shotgun (WGS) entry which is preliminary data.</text>
</comment>
<feature type="domain" description="Carboxylesterase type B" evidence="3">
    <location>
        <begin position="192"/>
        <end position="588"/>
    </location>
</feature>
<dbReference type="InterPro" id="IPR036397">
    <property type="entry name" value="RNaseH_sf"/>
</dbReference>
<keyword evidence="2" id="KW-0812">Transmembrane</keyword>
<dbReference type="Pfam" id="PF00135">
    <property type="entry name" value="COesterase"/>
    <property type="match status" value="1"/>
</dbReference>
<proteinExistence type="inferred from homology"/>
<evidence type="ECO:0000256" key="1">
    <source>
        <dbReference type="ARBA" id="ARBA00005964"/>
    </source>
</evidence>
<evidence type="ECO:0000256" key="2">
    <source>
        <dbReference type="SAM" id="Phobius"/>
    </source>
</evidence>
<feature type="transmembrane region" description="Helical" evidence="2">
    <location>
        <begin position="162"/>
        <end position="182"/>
    </location>
</feature>
<dbReference type="PANTHER" id="PTHR11559">
    <property type="entry name" value="CARBOXYLESTERASE"/>
    <property type="match status" value="1"/>
</dbReference>
<dbReference type="Pfam" id="PF13358">
    <property type="entry name" value="DDE_3"/>
    <property type="match status" value="1"/>
</dbReference>
<dbReference type="Gene3D" id="3.30.420.10">
    <property type="entry name" value="Ribonuclease H-like superfamily/Ribonuclease H"/>
    <property type="match status" value="1"/>
</dbReference>
<dbReference type="GO" id="GO:0003676">
    <property type="term" value="F:nucleic acid binding"/>
    <property type="evidence" value="ECO:0007669"/>
    <property type="project" value="InterPro"/>
</dbReference>
<evidence type="ECO:0008006" key="7">
    <source>
        <dbReference type="Google" id="ProtNLM"/>
    </source>
</evidence>
<dbReference type="EMBL" id="JAUCMX010000004">
    <property type="protein sequence ID" value="KAK3549293.1"/>
    <property type="molecule type" value="Genomic_DNA"/>
</dbReference>
<keyword evidence="2" id="KW-0472">Membrane</keyword>
<dbReference type="InterPro" id="IPR050309">
    <property type="entry name" value="Type-B_Carboxylest/Lipase"/>
</dbReference>
<keyword evidence="6" id="KW-1185">Reference proteome</keyword>
<evidence type="ECO:0000259" key="4">
    <source>
        <dbReference type="Pfam" id="PF13358"/>
    </source>
</evidence>
<gene>
    <name evidence="5" type="ORF">QTP70_034502</name>
</gene>
<dbReference type="PROSITE" id="PS00941">
    <property type="entry name" value="CARBOXYLESTERASE_B_2"/>
    <property type="match status" value="1"/>
</dbReference>
<feature type="domain" description="Tc1-like transposase DDE" evidence="4">
    <location>
        <begin position="3"/>
        <end position="55"/>
    </location>
</feature>
<keyword evidence="2" id="KW-1133">Transmembrane helix</keyword>
<dbReference type="SUPFAM" id="SSF53474">
    <property type="entry name" value="alpha/beta-Hydrolases"/>
    <property type="match status" value="1"/>
</dbReference>
<evidence type="ECO:0000313" key="5">
    <source>
        <dbReference type="EMBL" id="KAK3549293.1"/>
    </source>
</evidence>
<dbReference type="InterPro" id="IPR038717">
    <property type="entry name" value="Tc1-like_DDE_dom"/>
</dbReference>
<organism evidence="5 6">
    <name type="scientific">Hemibagrus guttatus</name>
    <dbReference type="NCBI Taxonomy" id="175788"/>
    <lineage>
        <taxon>Eukaryota</taxon>
        <taxon>Metazoa</taxon>
        <taxon>Chordata</taxon>
        <taxon>Craniata</taxon>
        <taxon>Vertebrata</taxon>
        <taxon>Euteleostomi</taxon>
        <taxon>Actinopterygii</taxon>
        <taxon>Neopterygii</taxon>
        <taxon>Teleostei</taxon>
        <taxon>Ostariophysi</taxon>
        <taxon>Siluriformes</taxon>
        <taxon>Bagridae</taxon>
        <taxon>Hemibagrus</taxon>
    </lineage>
</organism>
<sequence>RIMHRAKMVQEWFDEHNNEFEVLTWTPNSPDLNAVEHLWDVLDKQVRSMETPPRNLQDLKDLLLTSWCQIPQHTFRDLVESMPRRALVKKTSLNEHRKVLNRHSHILTPVFVMKQLKEMNEDAFEVPERNEYRYLVQDEAEEEVQYARRYYVSPFLQVSRRCMFLIGCGIVALLALAAYLAYVAQTPPHSYTQVLTDCGWLHGRWEDGAYSLKGIPYAVPPVGEHRWRPPADLKANGKCWDGVYDATHFRSICAQVQPLRKDGRVMGQEDCLYLNIWTPSLLTTAGLPVMVWLHGGGLHMLSGQEKGYSPTEELARRTQTVFVSLNYRLNAFGFMALELLRKGSPTNTSGNYGFMDQIRALHWVQKNIHVFGGDPKKVTIFGETAVLALMNSPQAKGLFHRAIGMSSSFVSNTSLASAERDNLVFLKRTGCQDATCLRKLNITQILQAIPWEEYPSWAKDGQADIPVNGNSYGPVAVLDGHVLITHSFKAWEKGGYYNDVPFVVGTTEQETDFSPTMKNISTWTWDDYKWFLSENLRPFGDHVLSQALKLYNSSAPCPTNDRCPERLYTTLVSDMRASCPSNRLATRAAGKMPEDWPEFPSQTAMLNETLSVAQNPLAERCTLWEKSFYSYAWIN</sequence>